<name>A0AAX6F3J3_IRIPA</name>
<keyword evidence="1" id="KW-0687">Ribonucleoprotein</keyword>
<keyword evidence="2" id="KW-1185">Reference proteome</keyword>
<reference evidence="1" key="2">
    <citation type="submission" date="2023-04" db="EMBL/GenBank/DDBJ databases">
        <authorList>
            <person name="Bruccoleri R.E."/>
            <person name="Oakeley E.J."/>
            <person name="Faust A.-M."/>
            <person name="Dessus-Babus S."/>
            <person name="Altorfer M."/>
            <person name="Burckhardt D."/>
            <person name="Oertli M."/>
            <person name="Naumann U."/>
            <person name="Petersen F."/>
            <person name="Wong J."/>
        </authorList>
    </citation>
    <scope>NUCLEOTIDE SEQUENCE</scope>
    <source>
        <strain evidence="1">GSM-AAB239-AS_SAM_17_03QT</strain>
        <tissue evidence="1">Leaf</tissue>
    </source>
</reference>
<dbReference type="EMBL" id="JANAVB010032219">
    <property type="protein sequence ID" value="KAJ6810884.1"/>
    <property type="molecule type" value="Genomic_DNA"/>
</dbReference>
<evidence type="ECO:0000313" key="2">
    <source>
        <dbReference type="Proteomes" id="UP001140949"/>
    </source>
</evidence>
<dbReference type="AlphaFoldDB" id="A0AAX6F3J3"/>
<organism evidence="1 2">
    <name type="scientific">Iris pallida</name>
    <name type="common">Sweet iris</name>
    <dbReference type="NCBI Taxonomy" id="29817"/>
    <lineage>
        <taxon>Eukaryota</taxon>
        <taxon>Viridiplantae</taxon>
        <taxon>Streptophyta</taxon>
        <taxon>Embryophyta</taxon>
        <taxon>Tracheophyta</taxon>
        <taxon>Spermatophyta</taxon>
        <taxon>Magnoliopsida</taxon>
        <taxon>Liliopsida</taxon>
        <taxon>Asparagales</taxon>
        <taxon>Iridaceae</taxon>
        <taxon>Iridoideae</taxon>
        <taxon>Irideae</taxon>
        <taxon>Iris</taxon>
    </lineage>
</organism>
<proteinExistence type="predicted"/>
<protein>
    <submittedName>
        <fullName evidence="1">60S ribosomal protein L19-3</fullName>
    </submittedName>
</protein>
<comment type="caution">
    <text evidence="1">The sequence shown here is derived from an EMBL/GenBank/DDBJ whole genome shotgun (WGS) entry which is preliminary data.</text>
</comment>
<evidence type="ECO:0000313" key="1">
    <source>
        <dbReference type="EMBL" id="KAJ6810884.1"/>
    </source>
</evidence>
<keyword evidence="1" id="KW-0689">Ribosomal protein</keyword>
<dbReference type="Proteomes" id="UP001140949">
    <property type="component" value="Unassembled WGS sequence"/>
</dbReference>
<accession>A0AAX6F3J3</accession>
<sequence length="127" mass="14945">MSSRTRGCLWRAFTSLKLKRQEKRRCLISFKLSEPRARLLVRGRFPGRRNAWLRVQERKHPQRQQPLSLPRCRPRNQRSVVLRTNNIAPSGKYILKLFGRKCFSLLIPCLTHDNGSCVGLYVFCSEF</sequence>
<reference evidence="1" key="1">
    <citation type="journal article" date="2023" name="GigaByte">
        <title>Genome assembly of the bearded iris, Iris pallida Lam.</title>
        <authorList>
            <person name="Bruccoleri R.E."/>
            <person name="Oakeley E.J."/>
            <person name="Faust A.M.E."/>
            <person name="Altorfer M."/>
            <person name="Dessus-Babus S."/>
            <person name="Burckhardt D."/>
            <person name="Oertli M."/>
            <person name="Naumann U."/>
            <person name="Petersen F."/>
            <person name="Wong J."/>
        </authorList>
    </citation>
    <scope>NUCLEOTIDE SEQUENCE</scope>
    <source>
        <strain evidence="1">GSM-AAB239-AS_SAM_17_03QT</strain>
    </source>
</reference>
<dbReference type="GO" id="GO:0005840">
    <property type="term" value="C:ribosome"/>
    <property type="evidence" value="ECO:0007669"/>
    <property type="project" value="UniProtKB-KW"/>
</dbReference>
<gene>
    <name evidence="1" type="ORF">M6B38_105260</name>
</gene>